<proteinExistence type="predicted"/>
<dbReference type="Proteomes" id="UP000251241">
    <property type="component" value="Unassembled WGS sequence"/>
</dbReference>
<dbReference type="AlphaFoldDB" id="A0A2X2LEJ5"/>
<evidence type="ECO:0000313" key="2">
    <source>
        <dbReference type="Proteomes" id="UP000251241"/>
    </source>
</evidence>
<accession>A0A2X2LEJ5</accession>
<sequence>MSTNPFESLSGGGGTEAIVRNSISSFLSGQLNRLASELITGVELDFNLTSEEDYATGAGQTRTDLNSACLKCF</sequence>
<name>A0A2X2LEJ5_SPHMU</name>
<protein>
    <submittedName>
        <fullName evidence="1">Uncharacterized protein</fullName>
    </submittedName>
</protein>
<evidence type="ECO:0000313" key="1">
    <source>
        <dbReference type="EMBL" id="SPZ91789.1"/>
    </source>
</evidence>
<dbReference type="EMBL" id="UAUU01000011">
    <property type="protein sequence ID" value="SPZ91789.1"/>
    <property type="molecule type" value="Genomic_DNA"/>
</dbReference>
<gene>
    <name evidence="1" type="ORF">NCTC11343_03832</name>
</gene>
<organism evidence="1 2">
    <name type="scientific">Sphingobacterium multivorum</name>
    <dbReference type="NCBI Taxonomy" id="28454"/>
    <lineage>
        <taxon>Bacteria</taxon>
        <taxon>Pseudomonadati</taxon>
        <taxon>Bacteroidota</taxon>
        <taxon>Sphingobacteriia</taxon>
        <taxon>Sphingobacteriales</taxon>
        <taxon>Sphingobacteriaceae</taxon>
        <taxon>Sphingobacterium</taxon>
    </lineage>
</organism>
<reference evidence="1 2" key="1">
    <citation type="submission" date="2018-06" db="EMBL/GenBank/DDBJ databases">
        <authorList>
            <consortium name="Pathogen Informatics"/>
            <person name="Doyle S."/>
        </authorList>
    </citation>
    <scope>NUCLEOTIDE SEQUENCE [LARGE SCALE GENOMIC DNA]</scope>
    <source>
        <strain evidence="1 2">NCTC11343</strain>
    </source>
</reference>
<dbReference type="RefSeq" id="WP_256604179.1">
    <property type="nucleotide sequence ID" value="NZ_UAUU01000011.1"/>
</dbReference>